<sequence>MDRFFASGNRNDRTESPPASQGPLDTAQSNEEVVSSSESSSEEAASEDERVVRALSVEEVPPTYDYLYPDSLPGEGAENAQGDPQGDPQALDSAPVSSASTSHGVATKPAPADASASQLEASVAKEEGDSAAGPTAPVPRKRKRVSFAGEMAGDAYGESLIDDTSQHQLRVPPGRSEIGFDRRGHDQVLRQGRRKGRKRMARRFNTSLTPIHYNIGDVVTATVPPECREGKTAVLLSVIYRVIFEAADDVRYYILQTPFGVVDRPFAAHELELMDGSVRPKDLDSLAANTTISCKAACFRNAIALGVSDPRCNCQKGCTSNHCRCRSALAKCTRRCHKGKPCSNSAEPEVGESSAQGAGEGGSGGEGGEEGKRTRSGRVVKPTDRISGRDQAGERLAIW</sequence>
<evidence type="ECO:0000313" key="2">
    <source>
        <dbReference type="EMBL" id="KAH7028276.1"/>
    </source>
</evidence>
<dbReference type="EMBL" id="JAGTJR010000051">
    <property type="protein sequence ID" value="KAH7028276.1"/>
    <property type="molecule type" value="Genomic_DNA"/>
</dbReference>
<keyword evidence="3" id="KW-1185">Reference proteome</keyword>
<feature type="compositionally biased region" description="Polar residues" evidence="1">
    <location>
        <begin position="95"/>
        <end position="104"/>
    </location>
</feature>
<feature type="region of interest" description="Disordered" evidence="1">
    <location>
        <begin position="336"/>
        <end position="399"/>
    </location>
</feature>
<comment type="caution">
    <text evidence="2">The sequence shown here is derived from an EMBL/GenBank/DDBJ whole genome shotgun (WGS) entry which is preliminary data.</text>
</comment>
<name>A0ABQ8FV03_9PEZI</name>
<proteinExistence type="predicted"/>
<reference evidence="2 3" key="1">
    <citation type="journal article" date="2021" name="Nat. Commun.">
        <title>Genetic determinants of endophytism in the Arabidopsis root mycobiome.</title>
        <authorList>
            <person name="Mesny F."/>
            <person name="Miyauchi S."/>
            <person name="Thiergart T."/>
            <person name="Pickel B."/>
            <person name="Atanasova L."/>
            <person name="Karlsson M."/>
            <person name="Huettel B."/>
            <person name="Barry K.W."/>
            <person name="Haridas S."/>
            <person name="Chen C."/>
            <person name="Bauer D."/>
            <person name="Andreopoulos W."/>
            <person name="Pangilinan J."/>
            <person name="LaButti K."/>
            <person name="Riley R."/>
            <person name="Lipzen A."/>
            <person name="Clum A."/>
            <person name="Drula E."/>
            <person name="Henrissat B."/>
            <person name="Kohler A."/>
            <person name="Grigoriev I.V."/>
            <person name="Martin F.M."/>
            <person name="Hacquard S."/>
        </authorList>
    </citation>
    <scope>NUCLEOTIDE SEQUENCE [LARGE SCALE GENOMIC DNA]</scope>
    <source>
        <strain evidence="2 3">MPI-SDFR-AT-0080</strain>
    </source>
</reference>
<feature type="region of interest" description="Disordered" evidence="1">
    <location>
        <begin position="1"/>
        <end position="143"/>
    </location>
</feature>
<feature type="compositionally biased region" description="Basic and acidic residues" evidence="1">
    <location>
        <begin position="381"/>
        <end position="393"/>
    </location>
</feature>
<evidence type="ECO:0000313" key="3">
    <source>
        <dbReference type="Proteomes" id="UP000774617"/>
    </source>
</evidence>
<organism evidence="2 3">
    <name type="scientific">Macrophomina phaseolina</name>
    <dbReference type="NCBI Taxonomy" id="35725"/>
    <lineage>
        <taxon>Eukaryota</taxon>
        <taxon>Fungi</taxon>
        <taxon>Dikarya</taxon>
        <taxon>Ascomycota</taxon>
        <taxon>Pezizomycotina</taxon>
        <taxon>Dothideomycetes</taxon>
        <taxon>Dothideomycetes incertae sedis</taxon>
        <taxon>Botryosphaeriales</taxon>
        <taxon>Botryosphaeriaceae</taxon>
        <taxon>Macrophomina</taxon>
    </lineage>
</organism>
<dbReference type="Proteomes" id="UP000774617">
    <property type="component" value="Unassembled WGS sequence"/>
</dbReference>
<evidence type="ECO:0000256" key="1">
    <source>
        <dbReference type="SAM" id="MobiDB-lite"/>
    </source>
</evidence>
<gene>
    <name evidence="2" type="ORF">B0J12DRAFT_770910</name>
</gene>
<accession>A0ABQ8FV03</accession>
<protein>
    <submittedName>
        <fullName evidence="2">Uncharacterized protein</fullName>
    </submittedName>
</protein>